<accession>A0AAW1QCM0</accession>
<dbReference type="InterPro" id="IPR057326">
    <property type="entry name" value="KR_dom"/>
</dbReference>
<dbReference type="EMBL" id="JALJOS010000049">
    <property type="protein sequence ID" value="KAK9819211.1"/>
    <property type="molecule type" value="Genomic_DNA"/>
</dbReference>
<evidence type="ECO:0000259" key="2">
    <source>
        <dbReference type="SMART" id="SM00822"/>
    </source>
</evidence>
<dbReference type="SMART" id="SM00822">
    <property type="entry name" value="PKS_KR"/>
    <property type="match status" value="1"/>
</dbReference>
<evidence type="ECO:0000313" key="3">
    <source>
        <dbReference type="EMBL" id="KAK9819211.1"/>
    </source>
</evidence>
<proteinExistence type="predicted"/>
<dbReference type="InterPro" id="IPR036291">
    <property type="entry name" value="NAD(P)-bd_dom_sf"/>
</dbReference>
<sequence>MAREGLHLHPETVLVRIDQVVQIRSVRRSPLLLTSVLRPEGPVTPCTCDTKPSRHAILKAVRSDRRPRTLCLGVSVSSMPGLPALSWSSYALAGFAVIIAWKLQQFVRADADLWLLSRRRPPLQAFAGQVVWIIGASQGLGEELAKWFAAHNAHLILSSRRLDQLQRVETLCRNGRVDGQQQTACLPFDLMAPTKDIEAAVERAHDIASSWNPALPGISHLVLNAGAGQAGAVEDTPHQVPEQLLGLNSVAPIRLTQALLPFWLPHQDSLQDQSGGTSRSQHQGPTAEPSASPSKSLPPRSRQQHKRRITVVSSMAAKVPSPGQALYAASKATLHGYYHSLASELANRGVGVTLCCPGPIAATHEGQMRAVWGAQGLTSKPAQLGSGSRLYPSRVASLIGTATYHGLQEVWISKHPILLLGYIFQLLPALGQWIMTIVGPKRVAQYKGGGGGYDLGSMLKRTSEP</sequence>
<protein>
    <recommendedName>
        <fullName evidence="2">Ketoreductase domain-containing protein</fullName>
    </recommendedName>
</protein>
<dbReference type="PANTHER" id="PTHR45274">
    <property type="entry name" value="NAD(P)-BINDING ROSSMANN-FOLD SUPERFAMILY PROTEIN"/>
    <property type="match status" value="1"/>
</dbReference>
<dbReference type="PANTHER" id="PTHR45274:SF2">
    <property type="entry name" value="NAD(P)-BINDING ROSSMANN-FOLD SUPERFAMILY PROTEIN"/>
    <property type="match status" value="1"/>
</dbReference>
<comment type="caution">
    <text evidence="3">The sequence shown here is derived from an EMBL/GenBank/DDBJ whole genome shotgun (WGS) entry which is preliminary data.</text>
</comment>
<dbReference type="PRINTS" id="PR00081">
    <property type="entry name" value="GDHRDH"/>
</dbReference>
<dbReference type="Pfam" id="PF00106">
    <property type="entry name" value="adh_short"/>
    <property type="match status" value="2"/>
</dbReference>
<organism evidence="3 4">
    <name type="scientific">Apatococcus lobatus</name>
    <dbReference type="NCBI Taxonomy" id="904363"/>
    <lineage>
        <taxon>Eukaryota</taxon>
        <taxon>Viridiplantae</taxon>
        <taxon>Chlorophyta</taxon>
        <taxon>core chlorophytes</taxon>
        <taxon>Trebouxiophyceae</taxon>
        <taxon>Chlorellales</taxon>
        <taxon>Chlorellaceae</taxon>
        <taxon>Apatococcus</taxon>
    </lineage>
</organism>
<feature type="compositionally biased region" description="Polar residues" evidence="1">
    <location>
        <begin position="269"/>
        <end position="295"/>
    </location>
</feature>
<dbReference type="Proteomes" id="UP001438707">
    <property type="component" value="Unassembled WGS sequence"/>
</dbReference>
<feature type="region of interest" description="Disordered" evidence="1">
    <location>
        <begin position="269"/>
        <end position="308"/>
    </location>
</feature>
<evidence type="ECO:0000313" key="4">
    <source>
        <dbReference type="Proteomes" id="UP001438707"/>
    </source>
</evidence>
<name>A0AAW1QCM0_9CHLO</name>
<dbReference type="AlphaFoldDB" id="A0AAW1QCM0"/>
<evidence type="ECO:0000256" key="1">
    <source>
        <dbReference type="SAM" id="MobiDB-lite"/>
    </source>
</evidence>
<gene>
    <name evidence="3" type="ORF">WJX74_005390</name>
</gene>
<dbReference type="InterPro" id="IPR002347">
    <property type="entry name" value="SDR_fam"/>
</dbReference>
<keyword evidence="4" id="KW-1185">Reference proteome</keyword>
<dbReference type="SUPFAM" id="SSF51735">
    <property type="entry name" value="NAD(P)-binding Rossmann-fold domains"/>
    <property type="match status" value="1"/>
</dbReference>
<feature type="domain" description="Ketoreductase" evidence="2">
    <location>
        <begin position="129"/>
        <end position="363"/>
    </location>
</feature>
<dbReference type="Gene3D" id="3.40.50.720">
    <property type="entry name" value="NAD(P)-binding Rossmann-like Domain"/>
    <property type="match status" value="1"/>
</dbReference>
<reference evidence="3 4" key="1">
    <citation type="journal article" date="2024" name="Nat. Commun.">
        <title>Phylogenomics reveals the evolutionary origins of lichenization in chlorophyte algae.</title>
        <authorList>
            <person name="Puginier C."/>
            <person name="Libourel C."/>
            <person name="Otte J."/>
            <person name="Skaloud P."/>
            <person name="Haon M."/>
            <person name="Grisel S."/>
            <person name="Petersen M."/>
            <person name="Berrin J.G."/>
            <person name="Delaux P.M."/>
            <person name="Dal Grande F."/>
            <person name="Keller J."/>
        </authorList>
    </citation>
    <scope>NUCLEOTIDE SEQUENCE [LARGE SCALE GENOMIC DNA]</scope>
    <source>
        <strain evidence="3 4">SAG 2145</strain>
    </source>
</reference>